<dbReference type="Gene3D" id="3.30.1520.10">
    <property type="entry name" value="Phox-like domain"/>
    <property type="match status" value="1"/>
</dbReference>
<evidence type="ECO:0000313" key="2">
    <source>
        <dbReference type="EMBL" id="OAV97891.1"/>
    </source>
</evidence>
<dbReference type="EMBL" id="ADAS02000010">
    <property type="protein sequence ID" value="OAV97891.1"/>
    <property type="molecule type" value="Genomic_DNA"/>
</dbReference>
<feature type="region of interest" description="Disordered" evidence="1">
    <location>
        <begin position="422"/>
        <end position="516"/>
    </location>
</feature>
<feature type="compositionally biased region" description="Polar residues" evidence="1">
    <location>
        <begin position="1"/>
        <end position="20"/>
    </location>
</feature>
<reference evidence="3" key="4">
    <citation type="submission" date="2025-05" db="UniProtKB">
        <authorList>
            <consortium name="EnsemblFungi"/>
        </authorList>
    </citation>
    <scope>IDENTIFICATION</scope>
    <source>
        <strain evidence="3">isolate 1-1 / race 1 (BBBD)</strain>
    </source>
</reference>
<feature type="region of interest" description="Disordered" evidence="1">
    <location>
        <begin position="1"/>
        <end position="51"/>
    </location>
</feature>
<evidence type="ECO:0000256" key="1">
    <source>
        <dbReference type="SAM" id="MobiDB-lite"/>
    </source>
</evidence>
<dbReference type="AlphaFoldDB" id="A0A180GZG4"/>
<dbReference type="GO" id="GO:0035091">
    <property type="term" value="F:phosphatidylinositol binding"/>
    <property type="evidence" value="ECO:0007669"/>
    <property type="project" value="InterPro"/>
</dbReference>
<dbReference type="VEuPathDB" id="FungiDB:PTTG_03127"/>
<evidence type="ECO:0000313" key="3">
    <source>
        <dbReference type="EnsemblFungi" id="PTTG_03127-t43_1-p1"/>
    </source>
</evidence>
<dbReference type="OrthoDB" id="2499438at2759"/>
<feature type="compositionally biased region" description="Low complexity" evidence="1">
    <location>
        <begin position="472"/>
        <end position="512"/>
    </location>
</feature>
<evidence type="ECO:0008006" key="5">
    <source>
        <dbReference type="Google" id="ProtNLM"/>
    </source>
</evidence>
<keyword evidence="4" id="KW-1185">Reference proteome</keyword>
<sequence>MAGMSDRTQTFCLSNPSPSRATRKHSAPISPYQPPTTSSTHDHSHGRGSLLPMPPNCHEGSCWTLASLRCLSPTPAESRPRTISVEVNKVSLRMDGRWAEDKPYILEKTWEEWVDFRESVIFRYPETESILPKLSKGQGFLESFFNNSKRSHNTQTSNTKELNTFLNCLVERCPKKVLHSNTVHAFLQTEQMRVGCHQVEYNDDDLPLCRIPLSTDIPSRGEGTTISSHLEAFRFPESKQAPSLVAPSLKTKTSQPNLASRHINLGSEVEMPVPNEQFPSHDRRRPTLETLTSIAERPPPPGSIPDLQSGQVGTLSRTLAAPNARLVNKSRNPRRPATGVTRSPFLAPPQRPATSDSRLPAEAMLKPTIGKGVRSPLPIAPIPARRPSELPLGIARDAEASLPARPRLREFKSMQDIRATAGNVKAAGRSGRNHLADPGRNNSVPAAGACPQTAWRVRSPSSPWLRHQRTPSDSSSSFGSSQLSPISTVLSSPNVTPSTSNNSTTKPTSNQPIKPKLAYRRSVDSLGPNSMKVDGSSPLKAVSERKPINIIFRPNVPLAALYTIPPRLANHTTNPPKIGKPVSTFPQSQKRPHTSTGNASGLKPSSLTLKVVHLESKTNIILAVQKGLFSLAQIRSKIQNKLEMAADIELQSNWKIRLTMIDQKEFVRRGEIGQGKGVDRSEDDGLKVLELINGKPTDSEVKKITLRIQ</sequence>
<accession>A0A180GZG4</accession>
<gene>
    <name evidence="2" type="ORF">PTTG_03127</name>
</gene>
<evidence type="ECO:0000313" key="4">
    <source>
        <dbReference type="Proteomes" id="UP000005240"/>
    </source>
</evidence>
<dbReference type="Proteomes" id="UP000005240">
    <property type="component" value="Unassembled WGS sequence"/>
</dbReference>
<reference evidence="3 4" key="3">
    <citation type="journal article" date="2017" name="G3 (Bethesda)">
        <title>Comparative analysis highlights variable genome content of wheat rusts and divergence of the mating loci.</title>
        <authorList>
            <person name="Cuomo C.A."/>
            <person name="Bakkeren G."/>
            <person name="Khalil H.B."/>
            <person name="Panwar V."/>
            <person name="Joly D."/>
            <person name="Linning R."/>
            <person name="Sakthikumar S."/>
            <person name="Song X."/>
            <person name="Adiconis X."/>
            <person name="Fan L."/>
            <person name="Goldberg J.M."/>
            <person name="Levin J.Z."/>
            <person name="Young S."/>
            <person name="Zeng Q."/>
            <person name="Anikster Y."/>
            <person name="Bruce M."/>
            <person name="Wang M."/>
            <person name="Yin C."/>
            <person name="McCallum B."/>
            <person name="Szabo L.J."/>
            <person name="Hulbert S."/>
            <person name="Chen X."/>
            <person name="Fellers J.P."/>
        </authorList>
    </citation>
    <scope>NUCLEOTIDE SEQUENCE</scope>
    <source>
        <strain evidence="3">isolate 1-1 / race 1 (BBBD)</strain>
        <strain evidence="4">Isolate 1-1 / race 1 (BBBD)</strain>
    </source>
</reference>
<name>A0A180GZG4_PUCT1</name>
<dbReference type="EnsemblFungi" id="PTTG_03127-t43_1">
    <property type="protein sequence ID" value="PTTG_03127-t43_1-p1"/>
    <property type="gene ID" value="PTTG_03127"/>
</dbReference>
<feature type="region of interest" description="Disordered" evidence="1">
    <location>
        <begin position="572"/>
        <end position="602"/>
    </location>
</feature>
<proteinExistence type="predicted"/>
<protein>
    <recommendedName>
        <fullName evidence="5">PX domain-containing protein</fullName>
    </recommendedName>
</protein>
<reference evidence="2" key="1">
    <citation type="submission" date="2009-11" db="EMBL/GenBank/DDBJ databases">
        <authorList>
            <consortium name="The Broad Institute Genome Sequencing Platform"/>
            <person name="Ward D."/>
            <person name="Feldgarden M."/>
            <person name="Earl A."/>
            <person name="Young S.K."/>
            <person name="Zeng Q."/>
            <person name="Koehrsen M."/>
            <person name="Alvarado L."/>
            <person name="Berlin A."/>
            <person name="Bochicchio J."/>
            <person name="Borenstein D."/>
            <person name="Chapman S.B."/>
            <person name="Chen Z."/>
            <person name="Engels R."/>
            <person name="Freedman E."/>
            <person name="Gellesch M."/>
            <person name="Goldberg J."/>
            <person name="Griggs A."/>
            <person name="Gujja S."/>
            <person name="Heilman E."/>
            <person name="Heiman D."/>
            <person name="Hepburn T."/>
            <person name="Howarth C."/>
            <person name="Jen D."/>
            <person name="Larson L."/>
            <person name="Lewis B."/>
            <person name="Mehta T."/>
            <person name="Park D."/>
            <person name="Pearson M."/>
            <person name="Roberts A."/>
            <person name="Saif S."/>
            <person name="Shea T."/>
            <person name="Shenoy N."/>
            <person name="Sisk P."/>
            <person name="Stolte C."/>
            <person name="Sykes S."/>
            <person name="Thomson T."/>
            <person name="Walk T."/>
            <person name="White J."/>
            <person name="Yandava C."/>
            <person name="Izard J."/>
            <person name="Baranova O.V."/>
            <person name="Blanton J.M."/>
            <person name="Tanner A.C."/>
            <person name="Dewhirst F.E."/>
            <person name="Haas B."/>
            <person name="Nusbaum C."/>
            <person name="Birren B."/>
        </authorList>
    </citation>
    <scope>NUCLEOTIDE SEQUENCE [LARGE SCALE GENOMIC DNA]</scope>
    <source>
        <strain evidence="2">1-1 BBBD Race 1</strain>
    </source>
</reference>
<organism evidence="2">
    <name type="scientific">Puccinia triticina (isolate 1-1 / race 1 (BBBD))</name>
    <name type="common">Brown leaf rust fungus</name>
    <dbReference type="NCBI Taxonomy" id="630390"/>
    <lineage>
        <taxon>Eukaryota</taxon>
        <taxon>Fungi</taxon>
        <taxon>Dikarya</taxon>
        <taxon>Basidiomycota</taxon>
        <taxon>Pucciniomycotina</taxon>
        <taxon>Pucciniomycetes</taxon>
        <taxon>Pucciniales</taxon>
        <taxon>Pucciniaceae</taxon>
        <taxon>Puccinia</taxon>
    </lineage>
</organism>
<feature type="region of interest" description="Disordered" evidence="1">
    <location>
        <begin position="329"/>
        <end position="357"/>
    </location>
</feature>
<feature type="compositionally biased region" description="Polar residues" evidence="1">
    <location>
        <begin position="584"/>
        <end position="602"/>
    </location>
</feature>
<dbReference type="InterPro" id="IPR036871">
    <property type="entry name" value="PX_dom_sf"/>
</dbReference>
<reference evidence="2" key="2">
    <citation type="submission" date="2016-05" db="EMBL/GenBank/DDBJ databases">
        <title>Comparative analysis highlights variable genome content of wheat rusts and divergence of the mating loci.</title>
        <authorList>
            <person name="Cuomo C.A."/>
            <person name="Bakkeren G."/>
            <person name="Szabo L."/>
            <person name="Khalil H."/>
            <person name="Joly D."/>
            <person name="Goldberg J."/>
            <person name="Young S."/>
            <person name="Zeng Q."/>
            <person name="Fellers J."/>
        </authorList>
    </citation>
    <scope>NUCLEOTIDE SEQUENCE [LARGE SCALE GENOMIC DNA]</scope>
    <source>
        <strain evidence="2">1-1 BBBD Race 1</strain>
    </source>
</reference>